<proteinExistence type="predicted"/>
<dbReference type="EMBL" id="JARJCW010000056">
    <property type="protein sequence ID" value="KAJ7202137.1"/>
    <property type="molecule type" value="Genomic_DNA"/>
</dbReference>
<evidence type="ECO:0000313" key="4">
    <source>
        <dbReference type="Proteomes" id="UP001219525"/>
    </source>
</evidence>
<dbReference type="PANTHER" id="PTHR33303:SF2">
    <property type="entry name" value="COA-BINDING DOMAIN-CONTAINING PROTEIN"/>
    <property type="match status" value="1"/>
</dbReference>
<evidence type="ECO:0000256" key="1">
    <source>
        <dbReference type="SAM" id="SignalP"/>
    </source>
</evidence>
<gene>
    <name evidence="3" type="ORF">GGX14DRAFT_463940</name>
</gene>
<dbReference type="Pfam" id="PF13380">
    <property type="entry name" value="CoA_binding_2"/>
    <property type="match status" value="1"/>
</dbReference>
<organism evidence="3 4">
    <name type="scientific">Mycena pura</name>
    <dbReference type="NCBI Taxonomy" id="153505"/>
    <lineage>
        <taxon>Eukaryota</taxon>
        <taxon>Fungi</taxon>
        <taxon>Dikarya</taxon>
        <taxon>Basidiomycota</taxon>
        <taxon>Agaricomycotina</taxon>
        <taxon>Agaricomycetes</taxon>
        <taxon>Agaricomycetidae</taxon>
        <taxon>Agaricales</taxon>
        <taxon>Marasmiineae</taxon>
        <taxon>Mycenaceae</taxon>
        <taxon>Mycena</taxon>
    </lineage>
</organism>
<protein>
    <submittedName>
        <fullName evidence="3">CoA binding domain-containing protein</fullName>
    </submittedName>
</protein>
<comment type="caution">
    <text evidence="3">The sequence shown here is derived from an EMBL/GenBank/DDBJ whole genome shotgun (WGS) entry which is preliminary data.</text>
</comment>
<dbReference type="Gene3D" id="3.40.50.720">
    <property type="entry name" value="NAD(P)-binding Rossmann-like Domain"/>
    <property type="match status" value="1"/>
</dbReference>
<feature type="chain" id="PRO_5042133827" evidence="1">
    <location>
        <begin position="24"/>
        <end position="188"/>
    </location>
</feature>
<feature type="signal peptide" evidence="1">
    <location>
        <begin position="1"/>
        <end position="23"/>
    </location>
</feature>
<dbReference type="InterPro" id="IPR003781">
    <property type="entry name" value="CoA-bd"/>
</dbReference>
<feature type="domain" description="CoA-binding" evidence="2">
    <location>
        <begin position="41"/>
        <end position="134"/>
    </location>
</feature>
<dbReference type="PANTHER" id="PTHR33303">
    <property type="entry name" value="CYTOPLASMIC PROTEIN-RELATED"/>
    <property type="match status" value="1"/>
</dbReference>
<name>A0AAD6YAE2_9AGAR</name>
<dbReference type="SUPFAM" id="SSF51735">
    <property type="entry name" value="NAD(P)-binding Rossmann-fold domains"/>
    <property type="match status" value="1"/>
</dbReference>
<accession>A0AAD6YAE2</accession>
<keyword evidence="4" id="KW-1185">Reference proteome</keyword>
<sequence>MRSLTFFWVVASVLLSAVPGLCAPSEVQARALQVKRKADHFLSAPSFAVVGASDDETKFGTIVLKTMLEKGLDVVPVNPFVPTSQGQPCLHSLADLPDPKRTSISVVTQPHVTLQILKQATELGIPAVWLQPGAEDAAVLDFIAGASGTGTIYIYSIAPPLGAVRRGVGPVCLADDPASPDVISTLGG</sequence>
<dbReference type="SMART" id="SM00881">
    <property type="entry name" value="CoA_binding"/>
    <property type="match status" value="1"/>
</dbReference>
<reference evidence="3" key="1">
    <citation type="submission" date="2023-03" db="EMBL/GenBank/DDBJ databases">
        <title>Massive genome expansion in bonnet fungi (Mycena s.s.) driven by repeated elements and novel gene families across ecological guilds.</title>
        <authorList>
            <consortium name="Lawrence Berkeley National Laboratory"/>
            <person name="Harder C.B."/>
            <person name="Miyauchi S."/>
            <person name="Viragh M."/>
            <person name="Kuo A."/>
            <person name="Thoen E."/>
            <person name="Andreopoulos B."/>
            <person name="Lu D."/>
            <person name="Skrede I."/>
            <person name="Drula E."/>
            <person name="Henrissat B."/>
            <person name="Morin E."/>
            <person name="Kohler A."/>
            <person name="Barry K."/>
            <person name="LaButti K."/>
            <person name="Morin E."/>
            <person name="Salamov A."/>
            <person name="Lipzen A."/>
            <person name="Mereny Z."/>
            <person name="Hegedus B."/>
            <person name="Baldrian P."/>
            <person name="Stursova M."/>
            <person name="Weitz H."/>
            <person name="Taylor A."/>
            <person name="Grigoriev I.V."/>
            <person name="Nagy L.G."/>
            <person name="Martin F."/>
            <person name="Kauserud H."/>
        </authorList>
    </citation>
    <scope>NUCLEOTIDE SEQUENCE</scope>
    <source>
        <strain evidence="3">9144</strain>
    </source>
</reference>
<dbReference type="InterPro" id="IPR036291">
    <property type="entry name" value="NAD(P)-bd_dom_sf"/>
</dbReference>
<dbReference type="AlphaFoldDB" id="A0AAD6YAE2"/>
<keyword evidence="1" id="KW-0732">Signal</keyword>
<evidence type="ECO:0000313" key="3">
    <source>
        <dbReference type="EMBL" id="KAJ7202137.1"/>
    </source>
</evidence>
<dbReference type="Proteomes" id="UP001219525">
    <property type="component" value="Unassembled WGS sequence"/>
</dbReference>
<evidence type="ECO:0000259" key="2">
    <source>
        <dbReference type="SMART" id="SM00881"/>
    </source>
</evidence>